<dbReference type="Pfam" id="PF17390">
    <property type="entry name" value="Bac_rhamnosid_C"/>
    <property type="match status" value="1"/>
</dbReference>
<evidence type="ECO:0000313" key="9">
    <source>
        <dbReference type="Proteomes" id="UP001597387"/>
    </source>
</evidence>
<name>A0ABW4ZP08_9SPHI</name>
<dbReference type="RefSeq" id="WP_255905037.1">
    <property type="nucleotide sequence ID" value="NZ_JAFMZO010000004.1"/>
</dbReference>
<evidence type="ECO:0000256" key="1">
    <source>
        <dbReference type="ARBA" id="ARBA00001445"/>
    </source>
</evidence>
<dbReference type="InterPro" id="IPR013783">
    <property type="entry name" value="Ig-like_fold"/>
</dbReference>
<dbReference type="PANTHER" id="PTHR33307:SF11">
    <property type="entry name" value="ALPHA-L-RHAMNOSIDASE"/>
    <property type="match status" value="1"/>
</dbReference>
<dbReference type="PANTHER" id="PTHR33307">
    <property type="entry name" value="ALPHA-RHAMNOSIDASE (EUROFUNG)"/>
    <property type="match status" value="1"/>
</dbReference>
<proteinExistence type="predicted"/>
<dbReference type="SUPFAM" id="SSF48208">
    <property type="entry name" value="Six-hairpin glycosidases"/>
    <property type="match status" value="1"/>
</dbReference>
<feature type="domain" description="Alpha-L-rhamnosidase C-terminal" evidence="7">
    <location>
        <begin position="814"/>
        <end position="888"/>
    </location>
</feature>
<dbReference type="InterPro" id="IPR008902">
    <property type="entry name" value="Rhamnosid_concanavalin"/>
</dbReference>
<dbReference type="InterPro" id="IPR035396">
    <property type="entry name" value="Bac_rhamnosid6H"/>
</dbReference>
<dbReference type="InterPro" id="IPR016007">
    <property type="entry name" value="Alpha_rhamnosid"/>
</dbReference>
<evidence type="ECO:0000259" key="7">
    <source>
        <dbReference type="Pfam" id="PF17390"/>
    </source>
</evidence>
<dbReference type="EC" id="3.2.1.40" evidence="2"/>
<evidence type="ECO:0000256" key="3">
    <source>
        <dbReference type="ARBA" id="ARBA00022801"/>
    </source>
</evidence>
<organism evidence="8 9">
    <name type="scientific">Paradesertivirga mongoliensis</name>
    <dbReference type="NCBI Taxonomy" id="2100740"/>
    <lineage>
        <taxon>Bacteria</taxon>
        <taxon>Pseudomonadati</taxon>
        <taxon>Bacteroidota</taxon>
        <taxon>Sphingobacteriia</taxon>
        <taxon>Sphingobacteriales</taxon>
        <taxon>Sphingobacteriaceae</taxon>
        <taxon>Paradesertivirga</taxon>
    </lineage>
</organism>
<evidence type="ECO:0000259" key="6">
    <source>
        <dbReference type="Pfam" id="PF17389"/>
    </source>
</evidence>
<dbReference type="Pfam" id="PF17389">
    <property type="entry name" value="Bac_rhamnosid6H"/>
    <property type="match status" value="1"/>
</dbReference>
<dbReference type="Pfam" id="PF25788">
    <property type="entry name" value="Ig_Rha78A_N"/>
    <property type="match status" value="1"/>
</dbReference>
<comment type="catalytic activity">
    <reaction evidence="1">
        <text>Hydrolysis of terminal non-reducing alpha-L-rhamnose residues in alpha-L-rhamnosides.</text>
        <dbReference type="EC" id="3.2.1.40"/>
    </reaction>
</comment>
<dbReference type="Gene3D" id="2.60.40.10">
    <property type="entry name" value="Immunoglobulins"/>
    <property type="match status" value="1"/>
</dbReference>
<keyword evidence="3 8" id="KW-0378">Hydrolase</keyword>
<dbReference type="InterPro" id="IPR035398">
    <property type="entry name" value="Bac_rhamnosid_C"/>
</dbReference>
<evidence type="ECO:0000313" key="8">
    <source>
        <dbReference type="EMBL" id="MFD2163843.1"/>
    </source>
</evidence>
<feature type="domain" description="Alpha-L-rhamnosidase six-hairpin glycosidase" evidence="6">
    <location>
        <begin position="475"/>
        <end position="810"/>
    </location>
</feature>
<dbReference type="Gene3D" id="2.60.420.10">
    <property type="entry name" value="Maltose phosphorylase, domain 3"/>
    <property type="match status" value="1"/>
</dbReference>
<dbReference type="InterPro" id="IPR013737">
    <property type="entry name" value="Bac_rhamnosid_N"/>
</dbReference>
<dbReference type="Proteomes" id="UP001597387">
    <property type="component" value="Unassembled WGS sequence"/>
</dbReference>
<dbReference type="InterPro" id="IPR008928">
    <property type="entry name" value="6-hairpin_glycosidase_sf"/>
</dbReference>
<evidence type="ECO:0000256" key="2">
    <source>
        <dbReference type="ARBA" id="ARBA00012652"/>
    </source>
</evidence>
<feature type="domain" description="Bacterial alpha-L-rhamnosidase N-terminal" evidence="5">
    <location>
        <begin position="183"/>
        <end position="352"/>
    </location>
</feature>
<sequence length="927" mass="104287">MRHFIIVLLSLFTVAQASSQDLRIYDARCESKVNPLGVDMLRPRLSWKLSSLERNTVQTAYRVLVSDNALTLRKNLGNIWDSQKVNSSASIQIDFKGKALRPAQTYYWKVMVWDNKKRQSQWSPTSTFQMGLFTAADWKGAKWIAYEKLPDSLVHSLVTDKKPDKISTNNVLPLLRKTFVVDKKIKKASAFISGLGHFELSLNGKKVGDHFLDAGWTRYDKEALYVTFDITNQLKSGNNTLGVMLGNGFHYVPPVKGRFRKLKSSFGYPKMITRVLIEYTDGSSQNIISDSSWKSDKSPIIFSSIYGGEDYNANLEQKGWDTPAFNDRGWKRVLLVNGPPKLISQMAEPLRVFDHFNPLKTTKLSNGNLVYDLGQNASGIIELQVSGKKGDTVRIAPAELVKEDGSVNQKPTGSPFYFTYILKGDEVETWRPRFTYYGFRHLEVRGGAQPHDLNPEDRPKIISIKGLHTRNAAPRVGQFVSSNEIFNKTDELIDWAIKSNMASVFTDCPHREKLGWQEEVHLMGASMRYNYDISNLGRKNIQDMKTSQLPSGLVPETAPEYVMFTWGGDMFRDSPEWGSNSIIFPWYMYQWYGDKQALVSSYPMMQKYIAYLQTKANNNILAQGLGDWYDLGPKPPGVSQLTPMGVTGTAIYYYDLNIMDSIARLMGKPEDAAKYRKLAADVKKSFNQTFFNKETKQYATGSQTANAMAIFMNLVEPEYKEAVLANLIKDIRDRGNALTAGDIGFRYLLRVLENEGRSDVIYDMNSRGDVPGYGYQLAKGATALTESWAALPTVSNNHLMLGHLMEWFYSGLGGIRATEGAIAFKNIDIKPEIVGDVTFANTSYDSPYGMIKSEWRNTADGFELDVQIPANTTATVYLPAQQSSRIKEGVADLAKLNSANLKQIGYKEGRAIIKVGSGNYRFTVLNK</sequence>
<protein>
    <recommendedName>
        <fullName evidence="2">alpha-L-rhamnosidase</fullName>
        <ecNumber evidence="2">3.2.1.40</ecNumber>
    </recommendedName>
</protein>
<reference evidence="9" key="1">
    <citation type="journal article" date="2019" name="Int. J. Syst. Evol. Microbiol.">
        <title>The Global Catalogue of Microorganisms (GCM) 10K type strain sequencing project: providing services to taxonomists for standard genome sequencing and annotation.</title>
        <authorList>
            <consortium name="The Broad Institute Genomics Platform"/>
            <consortium name="The Broad Institute Genome Sequencing Center for Infectious Disease"/>
            <person name="Wu L."/>
            <person name="Ma J."/>
        </authorList>
    </citation>
    <scope>NUCLEOTIDE SEQUENCE [LARGE SCALE GENOMIC DNA]</scope>
    <source>
        <strain evidence="9">KCTC 42217</strain>
    </source>
</reference>
<dbReference type="PIRSF" id="PIRSF010631">
    <property type="entry name" value="A-rhamnsds"/>
    <property type="match status" value="1"/>
</dbReference>
<keyword evidence="9" id="KW-1185">Reference proteome</keyword>
<feature type="domain" description="Alpha-L-rhamnosidase concanavalin-like" evidence="4">
    <location>
        <begin position="363"/>
        <end position="447"/>
    </location>
</feature>
<dbReference type="InterPro" id="IPR012341">
    <property type="entry name" value="6hp_glycosidase-like_sf"/>
</dbReference>
<comment type="caution">
    <text evidence="8">The sequence shown here is derived from an EMBL/GenBank/DDBJ whole genome shotgun (WGS) entry which is preliminary data.</text>
</comment>
<gene>
    <name evidence="8" type="ORF">ACFSJU_15655</name>
</gene>
<dbReference type="Gene3D" id="1.50.10.10">
    <property type="match status" value="1"/>
</dbReference>
<dbReference type="GO" id="GO:0016787">
    <property type="term" value="F:hydrolase activity"/>
    <property type="evidence" value="ECO:0007669"/>
    <property type="project" value="UniProtKB-KW"/>
</dbReference>
<dbReference type="EMBL" id="JBHUHZ010000003">
    <property type="protein sequence ID" value="MFD2163843.1"/>
    <property type="molecule type" value="Genomic_DNA"/>
</dbReference>
<evidence type="ECO:0000259" key="4">
    <source>
        <dbReference type="Pfam" id="PF05592"/>
    </source>
</evidence>
<dbReference type="Pfam" id="PF05592">
    <property type="entry name" value="Bac_rhamnosid"/>
    <property type="match status" value="1"/>
</dbReference>
<dbReference type="Pfam" id="PF08531">
    <property type="entry name" value="Bac_rhamnosid_N"/>
    <property type="match status" value="1"/>
</dbReference>
<accession>A0ABW4ZP08</accession>
<dbReference type="Gene3D" id="2.60.120.260">
    <property type="entry name" value="Galactose-binding domain-like"/>
    <property type="match status" value="2"/>
</dbReference>
<evidence type="ECO:0000259" key="5">
    <source>
        <dbReference type="Pfam" id="PF08531"/>
    </source>
</evidence>